<keyword evidence="1" id="KW-0472">Membrane</keyword>
<evidence type="ECO:0000256" key="1">
    <source>
        <dbReference type="SAM" id="Phobius"/>
    </source>
</evidence>
<dbReference type="EMBL" id="DWWL01000036">
    <property type="protein sequence ID" value="HJC47481.1"/>
    <property type="molecule type" value="Genomic_DNA"/>
</dbReference>
<gene>
    <name evidence="2" type="ORF">IAA04_05460</name>
</gene>
<sequence>MSEESRKSVSASKKWGSLLIAALVFGLIAGAVMFGVNRIAGQIFGEPQNQNTASIPQTSTVQVISSDDSASVVEVAKSAMPSVVTISTMSVEEM</sequence>
<accession>A0A9D2PAS5</accession>
<reference evidence="2" key="2">
    <citation type="submission" date="2021-04" db="EMBL/GenBank/DDBJ databases">
        <authorList>
            <person name="Gilroy R."/>
        </authorList>
    </citation>
    <scope>NUCLEOTIDE SEQUENCE</scope>
    <source>
        <strain evidence="2">CHK183-5548</strain>
    </source>
</reference>
<name>A0A9D2PAS5_9FIRM</name>
<protein>
    <submittedName>
        <fullName evidence="2">Trypsin</fullName>
    </submittedName>
</protein>
<keyword evidence="1" id="KW-0812">Transmembrane</keyword>
<dbReference type="Proteomes" id="UP000823883">
    <property type="component" value="Unassembled WGS sequence"/>
</dbReference>
<proteinExistence type="predicted"/>
<evidence type="ECO:0000313" key="3">
    <source>
        <dbReference type="Proteomes" id="UP000823883"/>
    </source>
</evidence>
<reference evidence="2" key="1">
    <citation type="journal article" date="2021" name="PeerJ">
        <title>Extensive microbial diversity within the chicken gut microbiome revealed by metagenomics and culture.</title>
        <authorList>
            <person name="Gilroy R."/>
            <person name="Ravi A."/>
            <person name="Getino M."/>
            <person name="Pursley I."/>
            <person name="Horton D.L."/>
            <person name="Alikhan N.F."/>
            <person name="Baker D."/>
            <person name="Gharbi K."/>
            <person name="Hall N."/>
            <person name="Watson M."/>
            <person name="Adriaenssens E.M."/>
            <person name="Foster-Nyarko E."/>
            <person name="Jarju S."/>
            <person name="Secka A."/>
            <person name="Antonio M."/>
            <person name="Oren A."/>
            <person name="Chaudhuri R.R."/>
            <person name="La Ragione R."/>
            <person name="Hildebrand F."/>
            <person name="Pallen M.J."/>
        </authorList>
    </citation>
    <scope>NUCLEOTIDE SEQUENCE</scope>
    <source>
        <strain evidence="2">CHK183-5548</strain>
    </source>
</reference>
<feature type="non-terminal residue" evidence="2">
    <location>
        <position position="94"/>
    </location>
</feature>
<keyword evidence="1" id="KW-1133">Transmembrane helix</keyword>
<organism evidence="2 3">
    <name type="scientific">Candidatus Lachnoclostridium pullistercoris</name>
    <dbReference type="NCBI Taxonomy" id="2838632"/>
    <lineage>
        <taxon>Bacteria</taxon>
        <taxon>Bacillati</taxon>
        <taxon>Bacillota</taxon>
        <taxon>Clostridia</taxon>
        <taxon>Lachnospirales</taxon>
        <taxon>Lachnospiraceae</taxon>
    </lineage>
</organism>
<dbReference type="AlphaFoldDB" id="A0A9D2PAS5"/>
<feature type="transmembrane region" description="Helical" evidence="1">
    <location>
        <begin position="15"/>
        <end position="36"/>
    </location>
</feature>
<comment type="caution">
    <text evidence="2">The sequence shown here is derived from an EMBL/GenBank/DDBJ whole genome shotgun (WGS) entry which is preliminary data.</text>
</comment>
<evidence type="ECO:0000313" key="2">
    <source>
        <dbReference type="EMBL" id="HJC47481.1"/>
    </source>
</evidence>